<gene>
    <name evidence="1" type="ORF">LCGC14_0363540</name>
</gene>
<protein>
    <submittedName>
        <fullName evidence="1">Uncharacterized protein</fullName>
    </submittedName>
</protein>
<organism evidence="1">
    <name type="scientific">marine sediment metagenome</name>
    <dbReference type="NCBI Taxonomy" id="412755"/>
    <lineage>
        <taxon>unclassified sequences</taxon>
        <taxon>metagenomes</taxon>
        <taxon>ecological metagenomes</taxon>
    </lineage>
</organism>
<dbReference type="AlphaFoldDB" id="A0A0F9TQC2"/>
<comment type="caution">
    <text evidence="1">The sequence shown here is derived from an EMBL/GenBank/DDBJ whole genome shotgun (WGS) entry which is preliminary data.</text>
</comment>
<accession>A0A0F9TQC2</accession>
<dbReference type="EMBL" id="LAZR01000284">
    <property type="protein sequence ID" value="KKN77157.1"/>
    <property type="molecule type" value="Genomic_DNA"/>
</dbReference>
<sequence length="248" mass="29030">MGYNGPIRCVKCGVSKKLNKVNLEVGIANHGSENKFRNKYLCRYCKPYLTKLKGYILRCIKCGVSKKVNSLQIRVGISRFGCYDKYKKRYKCQKCSRVKIEDLIKWLRLIKDKNLSKTEFRESGKRYGYGSRSIIKYVLDRNNLTLDELAKQAGIEFTIPDKGLGLNETMMLDRQEQKIGRRIERQKYVIGYRLDGYDSVANTAYEVDEYHHQYQKIEDQMREDKIKAAIKCKFVRIPDTSLEQTTLD</sequence>
<reference evidence="1" key="1">
    <citation type="journal article" date="2015" name="Nature">
        <title>Complex archaea that bridge the gap between prokaryotes and eukaryotes.</title>
        <authorList>
            <person name="Spang A."/>
            <person name="Saw J.H."/>
            <person name="Jorgensen S.L."/>
            <person name="Zaremba-Niedzwiedzka K."/>
            <person name="Martijn J."/>
            <person name="Lind A.E."/>
            <person name="van Eijk R."/>
            <person name="Schleper C."/>
            <person name="Guy L."/>
            <person name="Ettema T.J."/>
        </authorList>
    </citation>
    <scope>NUCLEOTIDE SEQUENCE</scope>
</reference>
<proteinExistence type="predicted"/>
<evidence type="ECO:0000313" key="1">
    <source>
        <dbReference type="EMBL" id="KKN77157.1"/>
    </source>
</evidence>
<name>A0A0F9TQC2_9ZZZZ</name>